<evidence type="ECO:0000256" key="5">
    <source>
        <dbReference type="ARBA" id="ARBA00022679"/>
    </source>
</evidence>
<evidence type="ECO:0000313" key="17">
    <source>
        <dbReference type="EMBL" id="MFB2939177.1"/>
    </source>
</evidence>
<evidence type="ECO:0000256" key="2">
    <source>
        <dbReference type="ARBA" id="ARBA00006402"/>
    </source>
</evidence>
<dbReference type="Gene3D" id="1.10.287.130">
    <property type="match status" value="1"/>
</dbReference>
<dbReference type="SMART" id="SM00086">
    <property type="entry name" value="PAC"/>
    <property type="match status" value="4"/>
</dbReference>
<dbReference type="SMART" id="SM00388">
    <property type="entry name" value="HisKA"/>
    <property type="match status" value="1"/>
</dbReference>
<dbReference type="EMBL" id="JBHFNS010000094">
    <property type="protein sequence ID" value="MFB2939177.1"/>
    <property type="molecule type" value="Genomic_DNA"/>
</dbReference>
<dbReference type="Gene3D" id="3.30.450.40">
    <property type="match status" value="1"/>
</dbReference>
<dbReference type="Gene3D" id="3.10.580.10">
    <property type="entry name" value="CBS-domain"/>
    <property type="match status" value="1"/>
</dbReference>
<dbReference type="Pfam" id="PF08447">
    <property type="entry name" value="PAS_3"/>
    <property type="match status" value="2"/>
</dbReference>
<keyword evidence="9" id="KW-0129">CBS domain</keyword>
<feature type="domain" description="CBS" evidence="16">
    <location>
        <begin position="78"/>
        <end position="138"/>
    </location>
</feature>
<feature type="domain" description="Histidine kinase" evidence="12">
    <location>
        <begin position="1019"/>
        <end position="1243"/>
    </location>
</feature>
<comment type="caution">
    <text evidence="17">The sequence shown here is derived from an EMBL/GenBank/DDBJ whole genome shotgun (WGS) entry which is preliminary data.</text>
</comment>
<dbReference type="InterPro" id="IPR036097">
    <property type="entry name" value="HisK_dim/P_sf"/>
</dbReference>
<evidence type="ECO:0000256" key="10">
    <source>
        <dbReference type="SAM" id="Coils"/>
    </source>
</evidence>
<dbReference type="CDD" id="cd00130">
    <property type="entry name" value="PAS"/>
    <property type="match status" value="3"/>
</dbReference>
<dbReference type="Pfam" id="PF00571">
    <property type="entry name" value="CBS"/>
    <property type="match status" value="2"/>
</dbReference>
<dbReference type="PROSITE" id="PS50113">
    <property type="entry name" value="PAC"/>
    <property type="match status" value="3"/>
</dbReference>
<dbReference type="Proteomes" id="UP001576776">
    <property type="component" value="Unassembled WGS sequence"/>
</dbReference>
<dbReference type="PANTHER" id="PTHR43047">
    <property type="entry name" value="TWO-COMPONENT HISTIDINE PROTEIN KINASE"/>
    <property type="match status" value="1"/>
</dbReference>
<proteinExistence type="inferred from homology"/>
<dbReference type="InterPro" id="IPR029016">
    <property type="entry name" value="GAF-like_dom_sf"/>
</dbReference>
<dbReference type="InterPro" id="IPR001789">
    <property type="entry name" value="Sig_transdc_resp-reg_receiver"/>
</dbReference>
<dbReference type="SUPFAM" id="SSF55781">
    <property type="entry name" value="GAF domain-like"/>
    <property type="match status" value="1"/>
</dbReference>
<dbReference type="Gene3D" id="3.30.565.10">
    <property type="entry name" value="Histidine kinase-like ATPase, C-terminal domain"/>
    <property type="match status" value="1"/>
</dbReference>
<feature type="domain" description="CBS" evidence="16">
    <location>
        <begin position="10"/>
        <end position="69"/>
    </location>
</feature>
<dbReference type="InterPro" id="IPR011006">
    <property type="entry name" value="CheY-like_superfamily"/>
</dbReference>
<dbReference type="SMART" id="SM00065">
    <property type="entry name" value="GAF"/>
    <property type="match status" value="1"/>
</dbReference>
<evidence type="ECO:0000259" key="16">
    <source>
        <dbReference type="PROSITE" id="PS51371"/>
    </source>
</evidence>
<comment type="similarity">
    <text evidence="2">In the N-terminal section; belongs to the phytochrome family.</text>
</comment>
<dbReference type="InterPro" id="IPR013655">
    <property type="entry name" value="PAS_fold_3"/>
</dbReference>
<evidence type="ECO:0000256" key="7">
    <source>
        <dbReference type="ARBA" id="ARBA00023012"/>
    </source>
</evidence>
<dbReference type="PRINTS" id="PR00344">
    <property type="entry name" value="BCTRLSENSOR"/>
</dbReference>
<dbReference type="InterPro" id="IPR000644">
    <property type="entry name" value="CBS_dom"/>
</dbReference>
<evidence type="ECO:0000256" key="1">
    <source>
        <dbReference type="ARBA" id="ARBA00000085"/>
    </source>
</evidence>
<dbReference type="Pfam" id="PF01590">
    <property type="entry name" value="GAF"/>
    <property type="match status" value="1"/>
</dbReference>
<dbReference type="Gene3D" id="3.30.450.20">
    <property type="entry name" value="PAS domain"/>
    <property type="match status" value="5"/>
</dbReference>
<dbReference type="RefSeq" id="WP_413260656.1">
    <property type="nucleotide sequence ID" value="NZ_JBHFNS010000094.1"/>
</dbReference>
<dbReference type="EC" id="2.7.13.3" evidence="3"/>
<dbReference type="InterPro" id="IPR003594">
    <property type="entry name" value="HATPase_dom"/>
</dbReference>
<dbReference type="InterPro" id="IPR003018">
    <property type="entry name" value="GAF"/>
</dbReference>
<dbReference type="SUPFAM" id="SSF52172">
    <property type="entry name" value="CheY-like"/>
    <property type="match status" value="1"/>
</dbReference>
<name>A0ABV4YKB4_9CYAN</name>
<feature type="domain" description="PAS" evidence="14">
    <location>
        <begin position="686"/>
        <end position="755"/>
    </location>
</feature>
<dbReference type="InterPro" id="IPR000014">
    <property type="entry name" value="PAS"/>
</dbReference>
<dbReference type="SUPFAM" id="SSF54631">
    <property type="entry name" value="CBS-domain pair"/>
    <property type="match status" value="1"/>
</dbReference>
<dbReference type="PROSITE" id="PS50046">
    <property type="entry name" value="PHYTOCHROME_2"/>
    <property type="match status" value="1"/>
</dbReference>
<dbReference type="PROSITE" id="PS50110">
    <property type="entry name" value="RESPONSE_REGULATORY"/>
    <property type="match status" value="1"/>
</dbReference>
<dbReference type="Pfam" id="PF00072">
    <property type="entry name" value="Response_reg"/>
    <property type="match status" value="1"/>
</dbReference>
<evidence type="ECO:0000256" key="9">
    <source>
        <dbReference type="PROSITE-ProRule" id="PRU00703"/>
    </source>
</evidence>
<dbReference type="Pfam" id="PF02518">
    <property type="entry name" value="HATPase_c"/>
    <property type="match status" value="1"/>
</dbReference>
<feature type="domain" description="PAS" evidence="14">
    <location>
        <begin position="557"/>
        <end position="631"/>
    </location>
</feature>
<dbReference type="InterPro" id="IPR046342">
    <property type="entry name" value="CBS_dom_sf"/>
</dbReference>
<evidence type="ECO:0000256" key="6">
    <source>
        <dbReference type="ARBA" id="ARBA00022777"/>
    </source>
</evidence>
<dbReference type="InterPro" id="IPR013656">
    <property type="entry name" value="PAS_4"/>
</dbReference>
<evidence type="ECO:0000259" key="15">
    <source>
        <dbReference type="PROSITE" id="PS50113"/>
    </source>
</evidence>
<feature type="domain" description="PAC" evidence="15">
    <location>
        <begin position="377"/>
        <end position="428"/>
    </location>
</feature>
<dbReference type="SUPFAM" id="SSF55785">
    <property type="entry name" value="PYP-like sensor domain (PAS domain)"/>
    <property type="match status" value="5"/>
</dbReference>
<dbReference type="PROSITE" id="PS50109">
    <property type="entry name" value="HIS_KIN"/>
    <property type="match status" value="1"/>
</dbReference>
<feature type="domain" description="Response regulatory" evidence="13">
    <location>
        <begin position="1269"/>
        <end position="1385"/>
    </location>
</feature>
<dbReference type="NCBIfam" id="TIGR00229">
    <property type="entry name" value="sensory_box"/>
    <property type="match status" value="4"/>
</dbReference>
<dbReference type="CDD" id="cd17546">
    <property type="entry name" value="REC_hyHK_CKI1_RcsC-like"/>
    <property type="match status" value="1"/>
</dbReference>
<dbReference type="InterPro" id="IPR035965">
    <property type="entry name" value="PAS-like_dom_sf"/>
</dbReference>
<dbReference type="SMART" id="SM00091">
    <property type="entry name" value="PAS"/>
    <property type="match status" value="4"/>
</dbReference>
<evidence type="ECO:0000259" key="11">
    <source>
        <dbReference type="PROSITE" id="PS50046"/>
    </source>
</evidence>
<dbReference type="InterPro" id="IPR004358">
    <property type="entry name" value="Sig_transdc_His_kin-like_C"/>
</dbReference>
<dbReference type="SMART" id="SM00116">
    <property type="entry name" value="CBS"/>
    <property type="match status" value="2"/>
</dbReference>
<dbReference type="PROSITE" id="PS50112">
    <property type="entry name" value="PAS"/>
    <property type="match status" value="2"/>
</dbReference>
<organism evidence="17 18">
    <name type="scientific">Floridaenema fluviatile BLCC-F154</name>
    <dbReference type="NCBI Taxonomy" id="3153640"/>
    <lineage>
        <taxon>Bacteria</taxon>
        <taxon>Bacillati</taxon>
        <taxon>Cyanobacteriota</taxon>
        <taxon>Cyanophyceae</taxon>
        <taxon>Oscillatoriophycideae</taxon>
        <taxon>Aerosakkonematales</taxon>
        <taxon>Aerosakkonemataceae</taxon>
        <taxon>Floridanema</taxon>
        <taxon>Floridanema fluviatile</taxon>
    </lineage>
</organism>
<keyword evidence="6" id="KW-0418">Kinase</keyword>
<dbReference type="PROSITE" id="PS51371">
    <property type="entry name" value="CBS"/>
    <property type="match status" value="2"/>
</dbReference>
<dbReference type="InterPro" id="IPR005467">
    <property type="entry name" value="His_kinase_dom"/>
</dbReference>
<feature type="modified residue" description="4-aspartylphosphate" evidence="8">
    <location>
        <position position="1318"/>
    </location>
</feature>
<dbReference type="Pfam" id="PF08448">
    <property type="entry name" value="PAS_4"/>
    <property type="match status" value="2"/>
</dbReference>
<dbReference type="CDD" id="cd16922">
    <property type="entry name" value="HATPase_EvgS-ArcB-TorS-like"/>
    <property type="match status" value="1"/>
</dbReference>
<evidence type="ECO:0000259" key="14">
    <source>
        <dbReference type="PROSITE" id="PS50112"/>
    </source>
</evidence>
<keyword evidence="7" id="KW-0902">Two-component regulatory system</keyword>
<keyword evidence="5" id="KW-0808">Transferase</keyword>
<evidence type="ECO:0000256" key="3">
    <source>
        <dbReference type="ARBA" id="ARBA00012438"/>
    </source>
</evidence>
<comment type="catalytic activity">
    <reaction evidence="1">
        <text>ATP + protein L-histidine = ADP + protein N-phospho-L-histidine.</text>
        <dbReference type="EC" id="2.7.13.3"/>
    </reaction>
</comment>
<keyword evidence="4 8" id="KW-0597">Phosphoprotein</keyword>
<dbReference type="SUPFAM" id="SSF55874">
    <property type="entry name" value="ATPase domain of HSP90 chaperone/DNA topoisomerase II/histidine kinase"/>
    <property type="match status" value="1"/>
</dbReference>
<keyword evidence="18" id="KW-1185">Reference proteome</keyword>
<dbReference type="SMART" id="SM00448">
    <property type="entry name" value="REC"/>
    <property type="match status" value="1"/>
</dbReference>
<dbReference type="SUPFAM" id="SSF47384">
    <property type="entry name" value="Homodimeric domain of signal transducing histidine kinase"/>
    <property type="match status" value="1"/>
</dbReference>
<dbReference type="PANTHER" id="PTHR43047:SF72">
    <property type="entry name" value="OSMOSENSING HISTIDINE PROTEIN KINASE SLN1"/>
    <property type="match status" value="1"/>
</dbReference>
<evidence type="ECO:0000259" key="12">
    <source>
        <dbReference type="PROSITE" id="PS50109"/>
    </source>
</evidence>
<dbReference type="InterPro" id="IPR000700">
    <property type="entry name" value="PAS-assoc_C"/>
</dbReference>
<evidence type="ECO:0000313" key="18">
    <source>
        <dbReference type="Proteomes" id="UP001576776"/>
    </source>
</evidence>
<dbReference type="Pfam" id="PF00512">
    <property type="entry name" value="HisKA"/>
    <property type="match status" value="1"/>
</dbReference>
<dbReference type="InterPro" id="IPR016132">
    <property type="entry name" value="Phyto_chromo_attachment"/>
</dbReference>
<dbReference type="SMART" id="SM00387">
    <property type="entry name" value="HATPase_c"/>
    <property type="match status" value="1"/>
</dbReference>
<feature type="domain" description="PAC" evidence="15">
    <location>
        <begin position="504"/>
        <end position="556"/>
    </location>
</feature>
<feature type="domain" description="PAC" evidence="15">
    <location>
        <begin position="633"/>
        <end position="685"/>
    </location>
</feature>
<keyword evidence="10" id="KW-0175">Coiled coil</keyword>
<dbReference type="Gene3D" id="3.40.50.2300">
    <property type="match status" value="1"/>
</dbReference>
<gene>
    <name evidence="17" type="ORF">ACE1B6_28330</name>
</gene>
<feature type="domain" description="Phytochrome chromophore attachment site" evidence="11">
    <location>
        <begin position="833"/>
        <end position="978"/>
    </location>
</feature>
<evidence type="ECO:0000259" key="13">
    <source>
        <dbReference type="PROSITE" id="PS50110"/>
    </source>
</evidence>
<dbReference type="InterPro" id="IPR001610">
    <property type="entry name" value="PAC"/>
</dbReference>
<evidence type="ECO:0000256" key="8">
    <source>
        <dbReference type="PROSITE-ProRule" id="PRU00169"/>
    </source>
</evidence>
<dbReference type="InterPro" id="IPR036890">
    <property type="entry name" value="HATPase_C_sf"/>
</dbReference>
<evidence type="ECO:0000256" key="4">
    <source>
        <dbReference type="ARBA" id="ARBA00022553"/>
    </source>
</evidence>
<feature type="coiled-coil region" evidence="10">
    <location>
        <begin position="151"/>
        <end position="185"/>
    </location>
</feature>
<accession>A0ABV4YKB4</accession>
<dbReference type="CDD" id="cd00082">
    <property type="entry name" value="HisKA"/>
    <property type="match status" value="1"/>
</dbReference>
<sequence length="1475" mass="167389">MQKQDISSFINYHPLTTTSDTTVNRAIALMNQNSTSYLVVLANSEPESPVIGLFTEREIIQLIANGAQLDRLSLDSVIKKDLATINESAADNVFLVNSLLSSHQVNYLPVVGSTGNLIGMITRQSIQNHLLESGNITEVNQNLVNSQATALKSLNQQLQEEIINRQLAEEKIKTAEEKMRKVFESMTDLLMIITVQGNNIKDIEMLPSNFRYLPNSNDLMTSILDIFFTDHDYRISWIEKIQESLRKNQKINFDYRLIVTENEYWFTATISPISENSVLWVVRDITARKQAEQAYEKSEARFQTLVANIPGVVYEFVEDSQNNINFEYLSPAVEEIQEVPLEQVLKNPQLIFDAFHPDDRQSYAEAVALSRRNLSPFSHEWRIFTPSGKLKWVQAKSRPEGRNNGDVVWYGVLFDVSDRKFAEQALRKSQASLATAQRVAHIGSWHFDIVKGKVTWSEELFHIFGLDPNKPEPTFAEHQKLIHPEDCEAWYQTVSDSLQTGKTYTQIFRIIRSDGEIRYIEGRGETILNEANQVIELYGTAMDITERKQVELALRESEEKFRAIFNQAIQFVGLLQPDGKILEVNQTALDFAGVTREEVLDRLFWETKWWTISPETQSELKLAIAAAAAGAFMRYEVDVIGKDNQIVTIDFSLRPICNQQGQVTLLIPEGRDISDRKILEQQLAFREALLNVFFSSAPVGLSIVDEELRYVKINQQLAELNGLPASEHIGKTFQQILPEIASSLVPLYQQILATNEPALNLEIRGEVPSQPGVLRDWIVSLFPIPGEDGHSRSVGSVVVEVTERKRVEKALLESAKREQALTQVIQKIRQTLELPEIFSATTTELRQLLDCDRVTIYRFHEDWNGEFVAESVADGWISLLDSQLTACILNKKECVIKQLDQTDIENHPINYLAVADIYQSELPKYHIEILEQFQSKGFLTVPIFSGNEFWGLLTVYQNSQPRQWQESEINVVLQIGTQLAVALQQAELLCQTQRQSLELMKAKETADAANYAKSQFLAKMSHELRTPLNAILGFSQIMVRSKSISSEQREYLEIINRSGEHLLNLINDILSMAKIESGQIVLNESCFNLHQMLELLKDMFRLKAESKGLELNFIIASDVPQNIQSDESKLRQVLLNLLGNAIKFTENGYVTLTVFLASLELEKTDELSINFTVQDTGPGIAQNEISNLFQPFAQTQTGRQTGQGTGLGLAISQQFVKLMGGEITVESQLGIGSIFTFNIFAKLASKTTENISLNTRQVICLEPNQPTYRLLVVEDIKENRQLLVKLLVPLGFEVREAENGQEAVTIWQSWQPHLIWMDMRMPVMDGYEATRQIKAHPQGKNTVIIALTASVFEEQQPAILKAGCNDFMPKPFRSEVLLEKIAKYLGVRYIYADNSQSNTKHSQTPTLTSENLNVMPQEWNAKLHQAAAAVDDQLTMELIQQIPETHIDLANTLIDLVNNFRLDIIFKVTERWRKK</sequence>
<protein>
    <recommendedName>
        <fullName evidence="3">histidine kinase</fullName>
        <ecNumber evidence="3">2.7.13.3</ecNumber>
    </recommendedName>
</protein>
<dbReference type="InterPro" id="IPR003661">
    <property type="entry name" value="HisK_dim/P_dom"/>
</dbReference>
<dbReference type="Gene3D" id="2.10.70.100">
    <property type="match status" value="1"/>
</dbReference>
<reference evidence="17 18" key="1">
    <citation type="submission" date="2024-09" db="EMBL/GenBank/DDBJ databases">
        <title>Floridaenema gen nov. (Aerosakkonemataceae, Aerosakkonematales ord. nov., Cyanobacteria) from benthic tropical and subtropical fresh waters, with the description of four new species.</title>
        <authorList>
            <person name="Moretto J.A."/>
            <person name="Berthold D.E."/>
            <person name="Lefler F.W."/>
            <person name="Huang I.-S."/>
            <person name="Laughinghouse H. IV."/>
        </authorList>
    </citation>
    <scope>NUCLEOTIDE SEQUENCE [LARGE SCALE GENOMIC DNA]</scope>
    <source>
        <strain evidence="17 18">BLCC-F154</strain>
    </source>
</reference>